<evidence type="ECO:0000313" key="9">
    <source>
        <dbReference type="EMBL" id="NSL55642.1"/>
    </source>
</evidence>
<dbReference type="PROSITE" id="PS50928">
    <property type="entry name" value="ABC_TM1"/>
    <property type="match status" value="2"/>
</dbReference>
<dbReference type="InterPro" id="IPR000515">
    <property type="entry name" value="MetI-like"/>
</dbReference>
<keyword evidence="6 7" id="KW-0472">Membrane</keyword>
<keyword evidence="10" id="KW-1185">Reference proteome</keyword>
<comment type="caution">
    <text evidence="9">The sequence shown here is derived from an EMBL/GenBank/DDBJ whole genome shotgun (WGS) entry which is preliminary data.</text>
</comment>
<feature type="transmembrane region" description="Helical" evidence="7">
    <location>
        <begin position="194"/>
        <end position="213"/>
    </location>
</feature>
<feature type="domain" description="ABC transmembrane type-1" evidence="8">
    <location>
        <begin position="73"/>
        <end position="267"/>
    </location>
</feature>
<evidence type="ECO:0000256" key="6">
    <source>
        <dbReference type="ARBA" id="ARBA00023136"/>
    </source>
</evidence>
<dbReference type="PANTHER" id="PTHR30043:SF1">
    <property type="entry name" value="ABC TRANSPORT SYSTEM PERMEASE PROTEIN P69"/>
    <property type="match status" value="1"/>
</dbReference>
<keyword evidence="2 7" id="KW-0813">Transport</keyword>
<dbReference type="CDD" id="cd06261">
    <property type="entry name" value="TM_PBP2"/>
    <property type="match status" value="1"/>
</dbReference>
<dbReference type="EMBL" id="JABCSC020000003">
    <property type="protein sequence ID" value="NSL55642.1"/>
    <property type="molecule type" value="Genomic_DNA"/>
</dbReference>
<dbReference type="Gene3D" id="1.10.3720.10">
    <property type="entry name" value="MetI-like"/>
    <property type="match status" value="2"/>
</dbReference>
<reference evidence="9 10" key="1">
    <citation type="submission" date="2020-06" db="EMBL/GenBank/DDBJ databases">
        <title>Draft genome of Uliginosibacterium sp. IMCC34675.</title>
        <authorList>
            <person name="Song J."/>
        </authorList>
    </citation>
    <scope>NUCLEOTIDE SEQUENCE [LARGE SCALE GENOMIC DNA]</scope>
    <source>
        <strain evidence="9 10">IMCC34675</strain>
    </source>
</reference>
<evidence type="ECO:0000256" key="3">
    <source>
        <dbReference type="ARBA" id="ARBA00022475"/>
    </source>
</evidence>
<feature type="domain" description="ABC transmembrane type-1" evidence="8">
    <location>
        <begin position="347"/>
        <end position="528"/>
    </location>
</feature>
<feature type="transmembrane region" description="Helical" evidence="7">
    <location>
        <begin position="480"/>
        <end position="500"/>
    </location>
</feature>
<evidence type="ECO:0000313" key="10">
    <source>
        <dbReference type="Proteomes" id="UP000778523"/>
    </source>
</evidence>
<sequence>MLPNASLRDPAAPGRLATGLIGLLLLWPLGHWAGVEPGLLLQADNLQVLGNFLAGFWPPAHDVAFLRLLGEALLQTLAIASVGLLLALGLAVPLALLGCEALSLSALGPAPLQRWRPALRSASRLLTLFLRGVPEVVWALLFVRAFGLGPAAAVLALALTYGGMLAKVFAEILDSTERGPARAILAAGGGRLAALAYGLLPMAGGELLSYLVYRWECALRAAVVMGLVGAGGLGQLLDQSMKAFAGGEVLSILLAFLFLTALADGLSWALRRCFEAPPAASLTRRLLLGWGSVLALAAALTLAWRLLGMDLTQLADGQTLVSLAHFAGEFLPPSLKPALLAKVASGLLETFALSLAGSLLAALAAALLALPAAGRCGPAIRLALRALLNLLRSVPELVWATLTVLAAGLGPFAGVLALAFHTTGVLGRLYAEALENAPGGPERALREAGAGRVAAFLYGCLPLAAPQWLAYGLYRWEINIRMAAVMGFVGAGGLGQLLYVELSLFRLANACTAILAMLLLAWLVDGLSAWLRGRCGAR</sequence>
<dbReference type="PANTHER" id="PTHR30043">
    <property type="entry name" value="PHOSPHONATES TRANSPORT SYSTEM PERMEASE PROTEIN"/>
    <property type="match status" value="1"/>
</dbReference>
<feature type="transmembrane region" description="Helical" evidence="7">
    <location>
        <begin position="249"/>
        <end position="268"/>
    </location>
</feature>
<dbReference type="Pfam" id="PF00528">
    <property type="entry name" value="BPD_transp_1"/>
    <property type="match status" value="2"/>
</dbReference>
<evidence type="ECO:0000256" key="1">
    <source>
        <dbReference type="ARBA" id="ARBA00004651"/>
    </source>
</evidence>
<organism evidence="9 10">
    <name type="scientific">Uliginosibacterium aquaticum</name>
    <dbReference type="NCBI Taxonomy" id="2731212"/>
    <lineage>
        <taxon>Bacteria</taxon>
        <taxon>Pseudomonadati</taxon>
        <taxon>Pseudomonadota</taxon>
        <taxon>Betaproteobacteria</taxon>
        <taxon>Rhodocyclales</taxon>
        <taxon>Zoogloeaceae</taxon>
        <taxon>Uliginosibacterium</taxon>
    </lineage>
</organism>
<feature type="transmembrane region" description="Helical" evidence="7">
    <location>
        <begin position="397"/>
        <end position="420"/>
    </location>
</feature>
<dbReference type="RefSeq" id="WP_170022063.1">
    <property type="nucleotide sequence ID" value="NZ_JABCSC020000003.1"/>
</dbReference>
<feature type="transmembrane region" description="Helical" evidence="7">
    <location>
        <begin position="219"/>
        <end position="237"/>
    </location>
</feature>
<evidence type="ECO:0000256" key="5">
    <source>
        <dbReference type="ARBA" id="ARBA00022989"/>
    </source>
</evidence>
<feature type="transmembrane region" description="Helical" evidence="7">
    <location>
        <begin position="351"/>
        <end position="373"/>
    </location>
</feature>
<dbReference type="SUPFAM" id="SSF161098">
    <property type="entry name" value="MetI-like"/>
    <property type="match status" value="2"/>
</dbReference>
<dbReference type="Proteomes" id="UP000778523">
    <property type="component" value="Unassembled WGS sequence"/>
</dbReference>
<feature type="transmembrane region" description="Helical" evidence="7">
    <location>
        <begin position="288"/>
        <end position="307"/>
    </location>
</feature>
<feature type="transmembrane region" description="Helical" evidence="7">
    <location>
        <begin position="507"/>
        <end position="524"/>
    </location>
</feature>
<dbReference type="NCBIfam" id="TIGR01097">
    <property type="entry name" value="PhnE"/>
    <property type="match status" value="1"/>
</dbReference>
<evidence type="ECO:0000256" key="4">
    <source>
        <dbReference type="ARBA" id="ARBA00022692"/>
    </source>
</evidence>
<keyword evidence="3" id="KW-1003">Cell membrane</keyword>
<proteinExistence type="inferred from homology"/>
<evidence type="ECO:0000256" key="2">
    <source>
        <dbReference type="ARBA" id="ARBA00022448"/>
    </source>
</evidence>
<feature type="transmembrane region" description="Helical" evidence="7">
    <location>
        <begin position="12"/>
        <end position="30"/>
    </location>
</feature>
<comment type="similarity">
    <text evidence="7">Belongs to the binding-protein-dependent transport system permease family.</text>
</comment>
<accession>A0ABX2IH74</accession>
<comment type="subcellular location">
    <subcellularLocation>
        <location evidence="1 7">Cell membrane</location>
        <topology evidence="1 7">Multi-pass membrane protein</topology>
    </subcellularLocation>
</comment>
<evidence type="ECO:0000256" key="7">
    <source>
        <dbReference type="RuleBase" id="RU363032"/>
    </source>
</evidence>
<evidence type="ECO:0000259" key="8">
    <source>
        <dbReference type="PROSITE" id="PS50928"/>
    </source>
</evidence>
<dbReference type="InterPro" id="IPR005769">
    <property type="entry name" value="PhnE/PtxC"/>
</dbReference>
<protein>
    <submittedName>
        <fullName evidence="9">Phosphonate ABC transporter, permease protein PhnE</fullName>
    </submittedName>
</protein>
<keyword evidence="4 7" id="KW-0812">Transmembrane</keyword>
<feature type="transmembrane region" description="Helical" evidence="7">
    <location>
        <begin position="77"/>
        <end position="104"/>
    </location>
</feature>
<name>A0ABX2IH74_9RHOO</name>
<keyword evidence="5 7" id="KW-1133">Transmembrane helix</keyword>
<gene>
    <name evidence="9" type="primary">phnE</name>
    <name evidence="9" type="ORF">HJ583_011450</name>
</gene>
<dbReference type="InterPro" id="IPR035906">
    <property type="entry name" value="MetI-like_sf"/>
</dbReference>